<dbReference type="Proteomes" id="UP001521911">
    <property type="component" value="Unassembled WGS sequence"/>
</dbReference>
<dbReference type="KEGG" id="csx:CSING_01905"/>
<name>A0A0B6EYB4_9CORY</name>
<keyword evidence="5" id="KW-1185">Reference proteome</keyword>
<dbReference type="NCBIfam" id="NF038048">
    <property type="entry name" value="DIP1984_fam"/>
    <property type="match status" value="1"/>
</dbReference>
<dbReference type="STRING" id="161899.CSING_01905"/>
<protein>
    <submittedName>
        <fullName evidence="3">DIP1984 family protein</fullName>
    </submittedName>
</protein>
<dbReference type="CDD" id="cd12208">
    <property type="entry name" value="DIP1984-like"/>
    <property type="match status" value="1"/>
</dbReference>
<organism evidence="2 4">
    <name type="scientific">Corynebacterium singulare</name>
    <dbReference type="NCBI Taxonomy" id="161899"/>
    <lineage>
        <taxon>Bacteria</taxon>
        <taxon>Bacillati</taxon>
        <taxon>Actinomycetota</taxon>
        <taxon>Actinomycetes</taxon>
        <taxon>Mycobacteriales</taxon>
        <taxon>Corynebacteriaceae</taxon>
        <taxon>Corynebacterium</taxon>
    </lineage>
</organism>
<evidence type="ECO:0000313" key="2">
    <source>
        <dbReference type="EMBL" id="AJI77939.1"/>
    </source>
</evidence>
<dbReference type="OrthoDB" id="3730241at2"/>
<reference evidence="3 5" key="2">
    <citation type="submission" date="2022-02" db="EMBL/GenBank/DDBJ databases">
        <title>Uncovering new skin microbiome diversity through culturing and metagenomics.</title>
        <authorList>
            <person name="Conlan S."/>
            <person name="Deming C."/>
            <person name="Nisc Comparative Sequencing Program N."/>
            <person name="Segre J.A."/>
        </authorList>
    </citation>
    <scope>NUCLEOTIDE SEQUENCE [LARGE SCALE GENOMIC DNA]</scope>
    <source>
        <strain evidence="3 5">ACRQV</strain>
    </source>
</reference>
<gene>
    <name evidence="2" type="ORF">CSING_01905</name>
    <name evidence="3" type="ORF">MHK08_08105</name>
</gene>
<dbReference type="EMBL" id="CP010827">
    <property type="protein sequence ID" value="AJI77939.1"/>
    <property type="molecule type" value="Genomic_DNA"/>
</dbReference>
<keyword evidence="1" id="KW-0175">Coiled coil</keyword>
<dbReference type="Pfam" id="PF20935">
    <property type="entry name" value="DUF6847"/>
    <property type="match status" value="1"/>
</dbReference>
<dbReference type="HOGENOM" id="CLU_119822_0_0_11"/>
<dbReference type="RefSeq" id="WP_042529201.1">
    <property type="nucleotide sequence ID" value="NZ_CP010827.1"/>
</dbReference>
<reference evidence="2 4" key="1">
    <citation type="journal article" date="2015" name="Genome Announc.">
        <title>Complete Genome Sequence and Annotation of Corynebacterium singulare DSM 44357, Isolated from a Human Semen Specimen.</title>
        <authorList>
            <person name="Merten M."/>
            <person name="Brinkrolf K."/>
            <person name="Albersmeier A."/>
            <person name="Kutter Y."/>
            <person name="Ruckert C."/>
            <person name="Tauch A."/>
        </authorList>
    </citation>
    <scope>NUCLEOTIDE SEQUENCE [LARGE SCALE GENOMIC DNA]</scope>
    <source>
        <strain evidence="2">IBS B52218</strain>
    </source>
</reference>
<evidence type="ECO:0000313" key="5">
    <source>
        <dbReference type="Proteomes" id="UP001521911"/>
    </source>
</evidence>
<dbReference type="EMBL" id="JAKRDF010000008">
    <property type="protein sequence ID" value="MCG7276428.1"/>
    <property type="molecule type" value="Genomic_DNA"/>
</dbReference>
<sequence>MLLAEALAERAQAQERLNSLKDRLAATVRVQEGDEPDENPTDLLRELEGVTTRIDELVIAINATNTATAFDEERSLMEALALRDGLLRKRRIYQGLAEQAGARHDRYSRSEIKFVATVPVPRLRERADDLARQYRELDTRIQQLNWNTELITK</sequence>
<dbReference type="Proteomes" id="UP000031890">
    <property type="component" value="Chromosome"/>
</dbReference>
<dbReference type="Gene3D" id="6.10.320.10">
    <property type="match status" value="1"/>
</dbReference>
<evidence type="ECO:0000256" key="1">
    <source>
        <dbReference type="SAM" id="Coils"/>
    </source>
</evidence>
<dbReference type="InterPro" id="IPR047741">
    <property type="entry name" value="DIP1984-like"/>
</dbReference>
<evidence type="ECO:0000313" key="4">
    <source>
        <dbReference type="Proteomes" id="UP000031890"/>
    </source>
</evidence>
<evidence type="ECO:0000313" key="3">
    <source>
        <dbReference type="EMBL" id="MCG7276428.1"/>
    </source>
</evidence>
<dbReference type="AlphaFoldDB" id="A0A0B6EYB4"/>
<proteinExistence type="predicted"/>
<accession>A0A0B6EYB4</accession>
<feature type="coiled-coil region" evidence="1">
    <location>
        <begin position="120"/>
        <end position="147"/>
    </location>
</feature>
<feature type="coiled-coil region" evidence="1">
    <location>
        <begin position="3"/>
        <end position="30"/>
    </location>
</feature>